<dbReference type="InterPro" id="IPR006311">
    <property type="entry name" value="TAT_signal"/>
</dbReference>
<comment type="caution">
    <text evidence="1">The sequence shown here is derived from an EMBL/GenBank/DDBJ whole genome shotgun (WGS) entry which is preliminary data.</text>
</comment>
<organism evidence="1 2">
    <name type="scientific">Marmoricola endophyticus</name>
    <dbReference type="NCBI Taxonomy" id="2040280"/>
    <lineage>
        <taxon>Bacteria</taxon>
        <taxon>Bacillati</taxon>
        <taxon>Actinomycetota</taxon>
        <taxon>Actinomycetes</taxon>
        <taxon>Propionibacteriales</taxon>
        <taxon>Nocardioidaceae</taxon>
        <taxon>Marmoricola</taxon>
    </lineage>
</organism>
<reference evidence="1" key="2">
    <citation type="submission" date="2020-09" db="EMBL/GenBank/DDBJ databases">
        <authorList>
            <person name="Sun Q."/>
            <person name="Zhou Y."/>
        </authorList>
    </citation>
    <scope>NUCLEOTIDE SEQUENCE</scope>
    <source>
        <strain evidence="1">CGMCC 1.16067</strain>
    </source>
</reference>
<proteinExistence type="predicted"/>
<evidence type="ECO:0000313" key="2">
    <source>
        <dbReference type="Proteomes" id="UP000649179"/>
    </source>
</evidence>
<dbReference type="AlphaFoldDB" id="A0A917F2J9"/>
<dbReference type="RefSeq" id="WP_188778822.1">
    <property type="nucleotide sequence ID" value="NZ_BMKQ01000001.1"/>
</dbReference>
<evidence type="ECO:0000313" key="1">
    <source>
        <dbReference type="EMBL" id="GGF38599.1"/>
    </source>
</evidence>
<reference evidence="1" key="1">
    <citation type="journal article" date="2014" name="Int. J. Syst. Evol. Microbiol.">
        <title>Complete genome sequence of Corynebacterium casei LMG S-19264T (=DSM 44701T), isolated from a smear-ripened cheese.</title>
        <authorList>
            <consortium name="US DOE Joint Genome Institute (JGI-PGF)"/>
            <person name="Walter F."/>
            <person name="Albersmeier A."/>
            <person name="Kalinowski J."/>
            <person name="Ruckert C."/>
        </authorList>
    </citation>
    <scope>NUCLEOTIDE SEQUENCE</scope>
    <source>
        <strain evidence="1">CGMCC 1.16067</strain>
    </source>
</reference>
<keyword evidence="2" id="KW-1185">Reference proteome</keyword>
<accession>A0A917F2J9</accession>
<dbReference type="Proteomes" id="UP000649179">
    <property type="component" value="Unassembled WGS sequence"/>
</dbReference>
<protein>
    <recommendedName>
        <fullName evidence="3">Twin-arginine translocation signal domain-containing protein</fullName>
    </recommendedName>
</protein>
<name>A0A917F2J9_9ACTN</name>
<dbReference type="PROSITE" id="PS51318">
    <property type="entry name" value="TAT"/>
    <property type="match status" value="1"/>
</dbReference>
<dbReference type="EMBL" id="BMKQ01000001">
    <property type="protein sequence ID" value="GGF38599.1"/>
    <property type="molecule type" value="Genomic_DNA"/>
</dbReference>
<sequence>MSQTSRRTVLAGAGVGVAGTAAVGLAGRADAAPAASTEAVVAWVENPRAGVVHVMSGEEEVVVTDHDLVARLLRAAGGK</sequence>
<evidence type="ECO:0008006" key="3">
    <source>
        <dbReference type="Google" id="ProtNLM"/>
    </source>
</evidence>
<gene>
    <name evidence="1" type="ORF">GCM10011519_10240</name>
</gene>